<name>A0A9X2CHY3_9GAMM</name>
<organism evidence="2 3">
    <name type="scientific">Shewanella pneumatophori</name>
    <dbReference type="NCBI Taxonomy" id="314092"/>
    <lineage>
        <taxon>Bacteria</taxon>
        <taxon>Pseudomonadati</taxon>
        <taxon>Pseudomonadota</taxon>
        <taxon>Gammaproteobacteria</taxon>
        <taxon>Alteromonadales</taxon>
        <taxon>Shewanellaceae</taxon>
        <taxon>Shewanella</taxon>
    </lineage>
</organism>
<keyword evidence="3" id="KW-1185">Reference proteome</keyword>
<feature type="transmembrane region" description="Helical" evidence="1">
    <location>
        <begin position="12"/>
        <end position="34"/>
    </location>
</feature>
<accession>A0A9X2CHY3</accession>
<dbReference type="RefSeq" id="WP_248950172.1">
    <property type="nucleotide sequence ID" value="NZ_JAKILB010000006.1"/>
</dbReference>
<protein>
    <submittedName>
        <fullName evidence="2">Prepilin-type N-terminal cleavage/methylation domain-containing protein</fullName>
    </submittedName>
</protein>
<dbReference type="InterPro" id="IPR012902">
    <property type="entry name" value="N_methyl_site"/>
</dbReference>
<dbReference type="Proteomes" id="UP001139293">
    <property type="component" value="Unassembled WGS sequence"/>
</dbReference>
<comment type="caution">
    <text evidence="2">The sequence shown here is derived from an EMBL/GenBank/DDBJ whole genome shotgun (WGS) entry which is preliminary data.</text>
</comment>
<proteinExistence type="predicted"/>
<keyword evidence="1" id="KW-0812">Transmembrane</keyword>
<keyword evidence="1" id="KW-0472">Membrane</keyword>
<reference evidence="2" key="1">
    <citation type="submission" date="2022-01" db="EMBL/GenBank/DDBJ databases">
        <title>Whole genome-based taxonomy of the Shewanellaceae.</title>
        <authorList>
            <person name="Martin-Rodriguez A.J."/>
        </authorList>
    </citation>
    <scope>NUCLEOTIDE SEQUENCE</scope>
    <source>
        <strain evidence="2">KCTC 23973</strain>
    </source>
</reference>
<dbReference type="Pfam" id="PF07963">
    <property type="entry name" value="N_methyl"/>
    <property type="match status" value="1"/>
</dbReference>
<evidence type="ECO:0000313" key="3">
    <source>
        <dbReference type="Proteomes" id="UP001139293"/>
    </source>
</evidence>
<dbReference type="EMBL" id="JAKILB010000006">
    <property type="protein sequence ID" value="MCL1139010.1"/>
    <property type="molecule type" value="Genomic_DNA"/>
</dbReference>
<gene>
    <name evidence="2" type="ORF">L2740_10700</name>
</gene>
<dbReference type="AlphaFoldDB" id="A0A9X2CHY3"/>
<keyword evidence="1" id="KW-1133">Transmembrane helix</keyword>
<dbReference type="NCBIfam" id="TIGR02532">
    <property type="entry name" value="IV_pilin_GFxxxE"/>
    <property type="match status" value="1"/>
</dbReference>
<evidence type="ECO:0000313" key="2">
    <source>
        <dbReference type="EMBL" id="MCL1139010.1"/>
    </source>
</evidence>
<dbReference type="PROSITE" id="PS00409">
    <property type="entry name" value="PROKAR_NTER_METHYL"/>
    <property type="match status" value="1"/>
</dbReference>
<evidence type="ECO:0000256" key="1">
    <source>
        <dbReference type="SAM" id="Phobius"/>
    </source>
</evidence>
<sequence length="176" mass="18663">MRPKTSTQQGFTLVELLIALLISTTLIMGVSLAYTSINSVILSSKNIENAQEVLRFSAQTFTRSLKQASIVTINTPTELDVSQAANTIACDGSRPIAPYTEKYSLNGVNLLCDIGANPQTILTGVQNIQFTRVNDLVSITITPQAQQGEPAGVGAAAPMQIDIALTGIILTKATRG</sequence>